<reference evidence="2 3" key="1">
    <citation type="submission" date="2023-11" db="EMBL/GenBank/DDBJ databases">
        <title>MicrobeMod: A computational toolkit for identifying prokaryotic methylation and restriction-modification with nanopore sequencing.</title>
        <authorList>
            <person name="Crits-Christoph A."/>
            <person name="Kang S.C."/>
            <person name="Lee H."/>
            <person name="Ostrov N."/>
        </authorList>
    </citation>
    <scope>NUCLEOTIDE SEQUENCE [LARGE SCALE GENOMIC DNA]</scope>
    <source>
        <strain evidence="2 3">ATCC 29145</strain>
    </source>
</reference>
<sequence length="128" mass="13981">MVEPGLEERRELRYAPATYNLAMTCFIHGTKVSIISPARESYGLILDSADFAAFQASMFDAMWSLSVPAPTFSHSSHIRAAAVRLTAVKDSRTKSVNFLRHGARPTPLKAPPFHEGLPRGPDPGETNA</sequence>
<evidence type="ECO:0000256" key="1">
    <source>
        <dbReference type="SAM" id="MobiDB-lite"/>
    </source>
</evidence>
<dbReference type="Proteomes" id="UP001277471">
    <property type="component" value="Unassembled WGS sequence"/>
</dbReference>
<keyword evidence="3" id="KW-1185">Reference proteome</keyword>
<gene>
    <name evidence="2" type="ORF">SIM66_00170</name>
</gene>
<dbReference type="GeneID" id="62009381"/>
<comment type="caution">
    <text evidence="2">The sequence shown here is derived from an EMBL/GenBank/DDBJ whole genome shotgun (WGS) entry which is preliminary data.</text>
</comment>
<feature type="region of interest" description="Disordered" evidence="1">
    <location>
        <begin position="101"/>
        <end position="128"/>
    </location>
</feature>
<evidence type="ECO:0000313" key="3">
    <source>
        <dbReference type="Proteomes" id="UP001277471"/>
    </source>
</evidence>
<dbReference type="RefSeq" id="WP_196813298.1">
    <property type="nucleotide sequence ID" value="NZ_CP032342.1"/>
</dbReference>
<dbReference type="EMBL" id="JAWXYC010000001">
    <property type="protein sequence ID" value="MDX5949622.1"/>
    <property type="molecule type" value="Genomic_DNA"/>
</dbReference>
<organism evidence="2 3">
    <name type="scientific">Azospirillum brasilense</name>
    <dbReference type="NCBI Taxonomy" id="192"/>
    <lineage>
        <taxon>Bacteria</taxon>
        <taxon>Pseudomonadati</taxon>
        <taxon>Pseudomonadota</taxon>
        <taxon>Alphaproteobacteria</taxon>
        <taxon>Rhodospirillales</taxon>
        <taxon>Azospirillaceae</taxon>
        <taxon>Azospirillum</taxon>
    </lineage>
</organism>
<protein>
    <submittedName>
        <fullName evidence="2">Uncharacterized protein</fullName>
    </submittedName>
</protein>
<evidence type="ECO:0000313" key="2">
    <source>
        <dbReference type="EMBL" id="MDX5949622.1"/>
    </source>
</evidence>
<proteinExistence type="predicted"/>
<accession>A0ABU4P2L3</accession>
<name>A0ABU4P2L3_AZOBR</name>